<sequence length="62" mass="6917">MNGYGGRGDDGVCHDDSATPVRANTVDELHSRQRKPTGASHFEENFMVNYGYIEDEDEILEA</sequence>
<dbReference type="EnsemblPlants" id="LPERR10G03790.1">
    <property type="protein sequence ID" value="LPERR10G03790.1"/>
    <property type="gene ID" value="LPERR10G03790"/>
</dbReference>
<proteinExistence type="predicted"/>
<dbReference type="AlphaFoldDB" id="A0A0D9XIH4"/>
<dbReference type="HOGENOM" id="CLU_2907306_0_0_1"/>
<dbReference type="Gramene" id="LPERR10G03790.1">
    <property type="protein sequence ID" value="LPERR10G03790.1"/>
    <property type="gene ID" value="LPERR10G03790"/>
</dbReference>
<reference evidence="2" key="2">
    <citation type="submission" date="2013-12" db="EMBL/GenBank/DDBJ databases">
        <authorList>
            <person name="Yu Y."/>
            <person name="Lee S."/>
            <person name="de Baynast K."/>
            <person name="Wissotski M."/>
            <person name="Liu L."/>
            <person name="Talag J."/>
            <person name="Goicoechea J."/>
            <person name="Angelova A."/>
            <person name="Jetty R."/>
            <person name="Kudrna D."/>
            <person name="Golser W."/>
            <person name="Rivera L."/>
            <person name="Zhang J."/>
            <person name="Wing R."/>
        </authorList>
    </citation>
    <scope>NUCLEOTIDE SEQUENCE</scope>
</reference>
<evidence type="ECO:0000313" key="2">
    <source>
        <dbReference type="Proteomes" id="UP000032180"/>
    </source>
</evidence>
<evidence type="ECO:0000313" key="1">
    <source>
        <dbReference type="EnsemblPlants" id="LPERR10G03790.1"/>
    </source>
</evidence>
<name>A0A0D9XIH4_9ORYZ</name>
<dbReference type="STRING" id="77586.A0A0D9XIH4"/>
<reference evidence="1 2" key="1">
    <citation type="submission" date="2012-08" db="EMBL/GenBank/DDBJ databases">
        <title>Oryza genome evolution.</title>
        <authorList>
            <person name="Wing R.A."/>
        </authorList>
    </citation>
    <scope>NUCLEOTIDE SEQUENCE</scope>
</reference>
<reference evidence="1" key="3">
    <citation type="submission" date="2015-04" db="UniProtKB">
        <authorList>
            <consortium name="EnsemblPlants"/>
        </authorList>
    </citation>
    <scope>IDENTIFICATION</scope>
</reference>
<organism evidence="1 2">
    <name type="scientific">Leersia perrieri</name>
    <dbReference type="NCBI Taxonomy" id="77586"/>
    <lineage>
        <taxon>Eukaryota</taxon>
        <taxon>Viridiplantae</taxon>
        <taxon>Streptophyta</taxon>
        <taxon>Embryophyta</taxon>
        <taxon>Tracheophyta</taxon>
        <taxon>Spermatophyta</taxon>
        <taxon>Magnoliopsida</taxon>
        <taxon>Liliopsida</taxon>
        <taxon>Poales</taxon>
        <taxon>Poaceae</taxon>
        <taxon>BOP clade</taxon>
        <taxon>Oryzoideae</taxon>
        <taxon>Oryzeae</taxon>
        <taxon>Oryzinae</taxon>
        <taxon>Leersia</taxon>
    </lineage>
</organism>
<keyword evidence="2" id="KW-1185">Reference proteome</keyword>
<accession>A0A0D9XIH4</accession>
<protein>
    <submittedName>
        <fullName evidence="1">Uncharacterized protein</fullName>
    </submittedName>
</protein>
<dbReference type="Proteomes" id="UP000032180">
    <property type="component" value="Chromosome 10"/>
</dbReference>